<feature type="transmembrane region" description="Helical" evidence="6">
    <location>
        <begin position="161"/>
        <end position="179"/>
    </location>
</feature>
<feature type="transmembrane region" description="Helical" evidence="6">
    <location>
        <begin position="44"/>
        <end position="64"/>
    </location>
</feature>
<keyword evidence="5 6" id="KW-0472">Membrane</keyword>
<organism evidence="7 8">
    <name type="scientific">Fusibacter paucivorans</name>
    <dbReference type="NCBI Taxonomy" id="76009"/>
    <lineage>
        <taxon>Bacteria</taxon>
        <taxon>Bacillati</taxon>
        <taxon>Bacillota</taxon>
        <taxon>Clostridia</taxon>
        <taxon>Eubacteriales</taxon>
        <taxon>Eubacteriales Family XII. Incertae Sedis</taxon>
        <taxon>Fusibacter</taxon>
    </lineage>
</organism>
<dbReference type="RefSeq" id="WP_213236684.1">
    <property type="nucleotide sequence ID" value="NZ_JAHBCL010000013.1"/>
</dbReference>
<dbReference type="PANTHER" id="PTHR30474:SF1">
    <property type="entry name" value="PEPTIDOGLYCAN GLYCOSYLTRANSFERASE MRDB"/>
    <property type="match status" value="1"/>
</dbReference>
<keyword evidence="3" id="KW-0133">Cell shape</keyword>
<evidence type="ECO:0000256" key="4">
    <source>
        <dbReference type="ARBA" id="ARBA00022989"/>
    </source>
</evidence>
<feature type="transmembrane region" description="Helical" evidence="6">
    <location>
        <begin position="12"/>
        <end position="32"/>
    </location>
</feature>
<evidence type="ECO:0000256" key="5">
    <source>
        <dbReference type="ARBA" id="ARBA00023136"/>
    </source>
</evidence>
<keyword evidence="2 6" id="KW-0812">Transmembrane</keyword>
<evidence type="ECO:0000313" key="7">
    <source>
        <dbReference type="EMBL" id="MBS7526828.1"/>
    </source>
</evidence>
<proteinExistence type="predicted"/>
<dbReference type="NCBIfam" id="TIGR02210">
    <property type="entry name" value="rodA_shape"/>
    <property type="match status" value="1"/>
</dbReference>
<evidence type="ECO:0000256" key="1">
    <source>
        <dbReference type="ARBA" id="ARBA00004141"/>
    </source>
</evidence>
<name>A0ABS5PNS5_9FIRM</name>
<evidence type="ECO:0000256" key="3">
    <source>
        <dbReference type="ARBA" id="ARBA00022960"/>
    </source>
</evidence>
<dbReference type="Proteomes" id="UP000746471">
    <property type="component" value="Unassembled WGS sequence"/>
</dbReference>
<feature type="transmembrane region" description="Helical" evidence="6">
    <location>
        <begin position="262"/>
        <end position="289"/>
    </location>
</feature>
<gene>
    <name evidence="7" type="primary">rodA</name>
    <name evidence="7" type="ORF">KHM83_09075</name>
</gene>
<dbReference type="InterPro" id="IPR011923">
    <property type="entry name" value="RodA/MrdB"/>
</dbReference>
<evidence type="ECO:0000256" key="6">
    <source>
        <dbReference type="SAM" id="Phobius"/>
    </source>
</evidence>
<feature type="transmembrane region" description="Helical" evidence="6">
    <location>
        <begin position="137"/>
        <end position="155"/>
    </location>
</feature>
<accession>A0ABS5PNS5</accession>
<dbReference type="PANTHER" id="PTHR30474">
    <property type="entry name" value="CELL CYCLE PROTEIN"/>
    <property type="match status" value="1"/>
</dbReference>
<evidence type="ECO:0000313" key="8">
    <source>
        <dbReference type="Proteomes" id="UP000746471"/>
    </source>
</evidence>
<keyword evidence="4 6" id="KW-1133">Transmembrane helix</keyword>
<feature type="transmembrane region" description="Helical" evidence="6">
    <location>
        <begin position="301"/>
        <end position="318"/>
    </location>
</feature>
<feature type="transmembrane region" description="Helical" evidence="6">
    <location>
        <begin position="184"/>
        <end position="202"/>
    </location>
</feature>
<keyword evidence="8" id="KW-1185">Reference proteome</keyword>
<dbReference type="Pfam" id="PF01098">
    <property type="entry name" value="FTSW_RODA_SPOVE"/>
    <property type="match status" value="1"/>
</dbReference>
<dbReference type="InterPro" id="IPR001182">
    <property type="entry name" value="FtsW/RodA"/>
</dbReference>
<dbReference type="EMBL" id="JAHBCL010000013">
    <property type="protein sequence ID" value="MBS7526828.1"/>
    <property type="molecule type" value="Genomic_DNA"/>
</dbReference>
<reference evidence="7 8" key="1">
    <citation type="submission" date="2021-05" db="EMBL/GenBank/DDBJ databases">
        <title>Fusibacter ferrireducens sp. nov., an anaerobic, sulfur- and Fe-reducing bacterium isolated from the mangrove sediment.</title>
        <authorList>
            <person name="Qiu D."/>
        </authorList>
    </citation>
    <scope>NUCLEOTIDE SEQUENCE [LARGE SCALE GENOMIC DNA]</scope>
    <source>
        <strain evidence="7 8">DSM 12116</strain>
    </source>
</reference>
<feature type="transmembrane region" description="Helical" evidence="6">
    <location>
        <begin position="71"/>
        <end position="89"/>
    </location>
</feature>
<comment type="subcellular location">
    <subcellularLocation>
        <location evidence="1">Membrane</location>
        <topology evidence="1">Multi-pass membrane protein</topology>
    </subcellularLocation>
</comment>
<evidence type="ECO:0000256" key="2">
    <source>
        <dbReference type="ARBA" id="ARBA00022692"/>
    </source>
</evidence>
<protein>
    <submittedName>
        <fullName evidence="7">Rod shape-determining protein RodA</fullName>
    </submittedName>
</protein>
<feature type="transmembrane region" description="Helical" evidence="6">
    <location>
        <begin position="338"/>
        <end position="360"/>
    </location>
</feature>
<comment type="caution">
    <text evidence="7">The sequence shown here is derived from an EMBL/GenBank/DDBJ whole genome shotgun (WGS) entry which is preliminary data.</text>
</comment>
<sequence>MTIKKIFENFDYWLMLIIMVIFTFGVLAIATATNVQTDGFSRQFMMQIIAFGIGIVIIIAMQFFDYEVFGEFYFVIYGLAIAVLLLVYVPGLGAIRNNARSWIAIGPIDIQTSELAKIGFIIFFAKFLEKNRGVKSFLDILKCVLLMLPFIGLVIKQPDLGSALVFVLIGFGMMFIAGLPYRYILIGTVASAIGFPIIYANLKTHQKQRIDAFLNPNDTSLPGNYHVMQSKITMGSGQLYGKGLFQGVYHRLNYLPVQESDFIFAVFVEEMGFVGGAAIIALYFIFLLRLIHLSRKTKDDFGSYIIIGIIFMFAFQIIENIGMTMGVMPVTGITLPFFSYGASSIVTSMIALGLAESIYVRRKKSTFMY</sequence>